<reference evidence="2 3" key="1">
    <citation type="journal article" date="2007" name="Nature">
        <title>Evolution of genes and genomes on the Drosophila phylogeny.</title>
        <authorList>
            <consortium name="Drosophila 12 Genomes Consortium"/>
            <person name="Clark A.G."/>
            <person name="Eisen M.B."/>
            <person name="Smith D.R."/>
            <person name="Bergman C.M."/>
            <person name="Oliver B."/>
            <person name="Markow T.A."/>
            <person name="Kaufman T.C."/>
            <person name="Kellis M."/>
            <person name="Gelbart W."/>
            <person name="Iyer V.N."/>
            <person name="Pollard D.A."/>
            <person name="Sackton T.B."/>
            <person name="Larracuente A.M."/>
            <person name="Singh N.D."/>
            <person name="Abad J.P."/>
            <person name="Abt D.N."/>
            <person name="Adryan B."/>
            <person name="Aguade M."/>
            <person name="Akashi H."/>
            <person name="Anderson W.W."/>
            <person name="Aquadro C.F."/>
            <person name="Ardell D.H."/>
            <person name="Arguello R."/>
            <person name="Artieri C.G."/>
            <person name="Barbash D.A."/>
            <person name="Barker D."/>
            <person name="Barsanti P."/>
            <person name="Batterham P."/>
            <person name="Batzoglou S."/>
            <person name="Begun D."/>
            <person name="Bhutkar A."/>
            <person name="Blanco E."/>
            <person name="Bosak S.A."/>
            <person name="Bradley R.K."/>
            <person name="Brand A.D."/>
            <person name="Brent M.R."/>
            <person name="Brooks A.N."/>
            <person name="Brown R.H."/>
            <person name="Butlin R.K."/>
            <person name="Caggese C."/>
            <person name="Calvi B.R."/>
            <person name="Bernardo de Carvalho A."/>
            <person name="Caspi A."/>
            <person name="Castrezana S."/>
            <person name="Celniker S.E."/>
            <person name="Chang J.L."/>
            <person name="Chapple C."/>
            <person name="Chatterji S."/>
            <person name="Chinwalla A."/>
            <person name="Civetta A."/>
            <person name="Clifton S.W."/>
            <person name="Comeron J.M."/>
            <person name="Costello J.C."/>
            <person name="Coyne J.A."/>
            <person name="Daub J."/>
            <person name="David R.G."/>
            <person name="Delcher A.L."/>
            <person name="Delehaunty K."/>
            <person name="Do C.B."/>
            <person name="Ebling H."/>
            <person name="Edwards K."/>
            <person name="Eickbush T."/>
            <person name="Evans J.D."/>
            <person name="Filipski A."/>
            <person name="Findeiss S."/>
            <person name="Freyhult E."/>
            <person name="Fulton L."/>
            <person name="Fulton R."/>
            <person name="Garcia A.C."/>
            <person name="Gardiner A."/>
            <person name="Garfield D.A."/>
            <person name="Garvin B.E."/>
            <person name="Gibson G."/>
            <person name="Gilbert D."/>
            <person name="Gnerre S."/>
            <person name="Godfrey J."/>
            <person name="Good R."/>
            <person name="Gotea V."/>
            <person name="Gravely B."/>
            <person name="Greenberg A.J."/>
            <person name="Griffiths-Jones S."/>
            <person name="Gross S."/>
            <person name="Guigo R."/>
            <person name="Gustafson E.A."/>
            <person name="Haerty W."/>
            <person name="Hahn M.W."/>
            <person name="Halligan D.L."/>
            <person name="Halpern A.L."/>
            <person name="Halter G.M."/>
            <person name="Han M.V."/>
            <person name="Heger A."/>
            <person name="Hillier L."/>
            <person name="Hinrichs A.S."/>
            <person name="Holmes I."/>
            <person name="Hoskins R.A."/>
            <person name="Hubisz M.J."/>
            <person name="Hultmark D."/>
            <person name="Huntley M.A."/>
            <person name="Jaffe D.B."/>
            <person name="Jagadeeshan S."/>
            <person name="Jeck W.R."/>
            <person name="Johnson J."/>
            <person name="Jones C.D."/>
            <person name="Jordan W.C."/>
            <person name="Karpen G.H."/>
            <person name="Kataoka E."/>
            <person name="Keightley P.D."/>
            <person name="Kheradpour P."/>
            <person name="Kirkness E.F."/>
            <person name="Koerich L.B."/>
            <person name="Kristiansen K."/>
            <person name="Kudrna D."/>
            <person name="Kulathinal R.J."/>
            <person name="Kumar S."/>
            <person name="Kwok R."/>
            <person name="Lander E."/>
            <person name="Langley C.H."/>
            <person name="Lapoint R."/>
            <person name="Lazzaro B.P."/>
            <person name="Lee S.J."/>
            <person name="Levesque L."/>
            <person name="Li R."/>
            <person name="Lin C.F."/>
            <person name="Lin M.F."/>
            <person name="Lindblad-Toh K."/>
            <person name="Llopart A."/>
            <person name="Long M."/>
            <person name="Low L."/>
            <person name="Lozovsky E."/>
            <person name="Lu J."/>
            <person name="Luo M."/>
            <person name="Machado C.A."/>
            <person name="Makalowski W."/>
            <person name="Marzo M."/>
            <person name="Matsuda M."/>
            <person name="Matzkin L."/>
            <person name="McAllister B."/>
            <person name="McBride C.S."/>
            <person name="McKernan B."/>
            <person name="McKernan K."/>
            <person name="Mendez-Lago M."/>
            <person name="Minx P."/>
            <person name="Mollenhauer M.U."/>
            <person name="Montooth K."/>
            <person name="Mount S.M."/>
            <person name="Mu X."/>
            <person name="Myers E."/>
            <person name="Negre B."/>
            <person name="Newfeld S."/>
            <person name="Nielsen R."/>
            <person name="Noor M.A."/>
            <person name="O'Grady P."/>
            <person name="Pachter L."/>
            <person name="Papaceit M."/>
            <person name="Parisi M.J."/>
            <person name="Parisi M."/>
            <person name="Parts L."/>
            <person name="Pedersen J.S."/>
            <person name="Pesole G."/>
            <person name="Phillippy A.M."/>
            <person name="Ponting C.P."/>
            <person name="Pop M."/>
            <person name="Porcelli D."/>
            <person name="Powell J.R."/>
            <person name="Prohaska S."/>
            <person name="Pruitt K."/>
            <person name="Puig M."/>
            <person name="Quesneville H."/>
            <person name="Ram K.R."/>
            <person name="Rand D."/>
            <person name="Rasmussen M.D."/>
            <person name="Reed L.K."/>
            <person name="Reenan R."/>
            <person name="Reily A."/>
            <person name="Remington K.A."/>
            <person name="Rieger T.T."/>
            <person name="Ritchie M.G."/>
            <person name="Robin C."/>
            <person name="Rogers Y.H."/>
            <person name="Rohde C."/>
            <person name="Rozas J."/>
            <person name="Rubenfield M.J."/>
            <person name="Ruiz A."/>
            <person name="Russo S."/>
            <person name="Salzberg S.L."/>
            <person name="Sanchez-Gracia A."/>
            <person name="Saranga D.J."/>
            <person name="Sato H."/>
            <person name="Schaeffer S.W."/>
            <person name="Schatz M.C."/>
            <person name="Schlenke T."/>
            <person name="Schwartz R."/>
            <person name="Segarra C."/>
            <person name="Singh R.S."/>
            <person name="Sirot L."/>
            <person name="Sirota M."/>
            <person name="Sisneros N.B."/>
            <person name="Smith C.D."/>
            <person name="Smith T.F."/>
            <person name="Spieth J."/>
            <person name="Stage D.E."/>
            <person name="Stark A."/>
            <person name="Stephan W."/>
            <person name="Strausberg R.L."/>
            <person name="Strempel S."/>
            <person name="Sturgill D."/>
            <person name="Sutton G."/>
            <person name="Sutton G.G."/>
            <person name="Tao W."/>
            <person name="Teichmann S."/>
            <person name="Tobari Y.N."/>
            <person name="Tomimura Y."/>
            <person name="Tsolas J.M."/>
            <person name="Valente V.L."/>
            <person name="Venter E."/>
            <person name="Venter J.C."/>
            <person name="Vicario S."/>
            <person name="Vieira F.G."/>
            <person name="Vilella A.J."/>
            <person name="Villasante A."/>
            <person name="Walenz B."/>
            <person name="Wang J."/>
            <person name="Wasserman M."/>
            <person name="Watts T."/>
            <person name="Wilson D."/>
            <person name="Wilson R.K."/>
            <person name="Wing R.A."/>
            <person name="Wolfner M.F."/>
            <person name="Wong A."/>
            <person name="Wong G.K."/>
            <person name="Wu C.I."/>
            <person name="Wu G."/>
            <person name="Yamamoto D."/>
            <person name="Yang H.P."/>
            <person name="Yang S.P."/>
            <person name="Yorke J.A."/>
            <person name="Yoshida K."/>
            <person name="Zdobnov E."/>
            <person name="Zhang P."/>
            <person name="Zhang Y."/>
            <person name="Zimin A.V."/>
            <person name="Baldwin J."/>
            <person name="Abdouelleil A."/>
            <person name="Abdulkadir J."/>
            <person name="Abebe A."/>
            <person name="Abera B."/>
            <person name="Abreu J."/>
            <person name="Acer S.C."/>
            <person name="Aftuck L."/>
            <person name="Alexander A."/>
            <person name="An P."/>
            <person name="Anderson E."/>
            <person name="Anderson S."/>
            <person name="Arachi H."/>
            <person name="Azer M."/>
            <person name="Bachantsang P."/>
            <person name="Barry A."/>
            <person name="Bayul T."/>
            <person name="Berlin A."/>
            <person name="Bessette D."/>
            <person name="Bloom T."/>
            <person name="Blye J."/>
            <person name="Boguslavskiy L."/>
            <person name="Bonnet C."/>
            <person name="Boukhgalter B."/>
            <person name="Bourzgui I."/>
            <person name="Brown A."/>
            <person name="Cahill P."/>
            <person name="Channer S."/>
            <person name="Cheshatsang Y."/>
            <person name="Chuda L."/>
            <person name="Citroen M."/>
            <person name="Collymore A."/>
            <person name="Cooke P."/>
            <person name="Costello M."/>
            <person name="D'Aco K."/>
            <person name="Daza R."/>
            <person name="De Haan G."/>
            <person name="DeGray S."/>
            <person name="DeMaso C."/>
            <person name="Dhargay N."/>
            <person name="Dooley K."/>
            <person name="Dooley E."/>
            <person name="Doricent M."/>
            <person name="Dorje P."/>
            <person name="Dorjee K."/>
            <person name="Dupes A."/>
            <person name="Elong R."/>
            <person name="Falk J."/>
            <person name="Farina A."/>
            <person name="Faro S."/>
            <person name="Ferguson D."/>
            <person name="Fisher S."/>
            <person name="Foley C.D."/>
            <person name="Franke A."/>
            <person name="Friedrich D."/>
            <person name="Gadbois L."/>
            <person name="Gearin G."/>
            <person name="Gearin C.R."/>
            <person name="Giannoukos G."/>
            <person name="Goode T."/>
            <person name="Graham J."/>
            <person name="Grandbois E."/>
            <person name="Grewal S."/>
            <person name="Gyaltsen K."/>
            <person name="Hafez N."/>
            <person name="Hagos B."/>
            <person name="Hall J."/>
            <person name="Henson C."/>
            <person name="Hollinger A."/>
            <person name="Honan T."/>
            <person name="Huard M.D."/>
            <person name="Hughes L."/>
            <person name="Hurhula B."/>
            <person name="Husby M.E."/>
            <person name="Kamat A."/>
            <person name="Kanga B."/>
            <person name="Kashin S."/>
            <person name="Khazanovich D."/>
            <person name="Kisner P."/>
            <person name="Lance K."/>
            <person name="Lara M."/>
            <person name="Lee W."/>
            <person name="Lennon N."/>
            <person name="Letendre F."/>
            <person name="LeVine R."/>
            <person name="Lipovsky A."/>
            <person name="Liu X."/>
            <person name="Liu J."/>
            <person name="Liu S."/>
            <person name="Lokyitsang T."/>
            <person name="Lokyitsang Y."/>
            <person name="Lubonja R."/>
            <person name="Lui A."/>
            <person name="MacDonald P."/>
            <person name="Magnisalis V."/>
            <person name="Maru K."/>
            <person name="Matthews C."/>
            <person name="McCusker W."/>
            <person name="McDonough S."/>
            <person name="Mehta T."/>
            <person name="Meldrim J."/>
            <person name="Meneus L."/>
            <person name="Mihai O."/>
            <person name="Mihalev A."/>
            <person name="Mihova T."/>
            <person name="Mittelman R."/>
            <person name="Mlenga V."/>
            <person name="Montmayeur A."/>
            <person name="Mulrain L."/>
            <person name="Navidi A."/>
            <person name="Naylor J."/>
            <person name="Negash T."/>
            <person name="Nguyen T."/>
            <person name="Nguyen N."/>
            <person name="Nicol R."/>
            <person name="Norbu C."/>
            <person name="Norbu N."/>
            <person name="Novod N."/>
            <person name="O'Neill B."/>
            <person name="Osman S."/>
            <person name="Markiewicz E."/>
            <person name="Oyono O.L."/>
            <person name="Patti C."/>
            <person name="Phunkhang P."/>
            <person name="Pierre F."/>
            <person name="Priest M."/>
            <person name="Raghuraman S."/>
            <person name="Rege F."/>
            <person name="Reyes R."/>
            <person name="Rise C."/>
            <person name="Rogov P."/>
            <person name="Ross K."/>
            <person name="Ryan E."/>
            <person name="Settipalli S."/>
            <person name="Shea T."/>
            <person name="Sherpa N."/>
            <person name="Shi L."/>
            <person name="Shih D."/>
            <person name="Sparrow T."/>
            <person name="Spaulding J."/>
            <person name="Stalker J."/>
            <person name="Stange-Thomann N."/>
            <person name="Stavropoulos S."/>
            <person name="Stone C."/>
            <person name="Strader C."/>
            <person name="Tesfaye S."/>
            <person name="Thomson T."/>
            <person name="Thoulutsang Y."/>
            <person name="Thoulutsang D."/>
            <person name="Topham K."/>
            <person name="Topping I."/>
            <person name="Tsamla T."/>
            <person name="Vassiliev H."/>
            <person name="Vo A."/>
            <person name="Wangchuk T."/>
            <person name="Wangdi T."/>
            <person name="Weiand M."/>
            <person name="Wilkinson J."/>
            <person name="Wilson A."/>
            <person name="Yadav S."/>
            <person name="Young G."/>
            <person name="Yu Q."/>
            <person name="Zembek L."/>
            <person name="Zhong D."/>
            <person name="Zimmer A."/>
            <person name="Zwirko Z."/>
            <person name="Jaffe D.B."/>
            <person name="Alvarez P."/>
            <person name="Brockman W."/>
            <person name="Butler J."/>
            <person name="Chin C."/>
            <person name="Gnerre S."/>
            <person name="Grabherr M."/>
            <person name="Kleber M."/>
            <person name="Mauceli E."/>
            <person name="MacCallum I."/>
        </authorList>
    </citation>
    <scope>NUCLEOTIDE SEQUENCE [LARGE SCALE GENOMIC DNA]</scope>
    <source>
        <strain evidence="2 3">TSC#14021-0224.01</strain>
    </source>
</reference>
<sequence>MADAEEVRPIQLLDLPVEILEMVMTHLDLHRHKLMREVSEQLKQISTAYILHRHRSHEVAHRERPAESVRRRDERIKLQIMRSTCCYFIDEDTESDFALCLLYFHDKQFEYSLKANHLSQFVVHFLRRKEQPFNVFDVEWRNRLKVRRFHYAMTVLGLVRQFENVKILNSTWGFLAQNLEVELPNTFIGVIDEVCFYNAAEANRRISFLAVLAELLFYEKTKTSYTGQKNFEGTTYTYIIQPNSTSKRSPRTVLKFSVDGPESLFYFMRNFITGDNDPNTWIHLPPKTDYGIRIEVKSFQGPQFVYFGDLNINVLKSSELNDFYESDPINGFIRN</sequence>
<name>B3P4L9_DROER</name>
<accession>B3P4L9</accession>
<evidence type="ECO:0000313" key="2">
    <source>
        <dbReference type="EMBL" id="EDV49672.1"/>
    </source>
</evidence>
<dbReference type="HOGENOM" id="CLU_070910_0_0_1"/>
<reference evidence="2 3" key="2">
    <citation type="journal article" date="2008" name="Bioinformatics">
        <title>Assembly reconciliation.</title>
        <authorList>
            <person name="Zimin A.V."/>
            <person name="Smith D.R."/>
            <person name="Sutton G."/>
            <person name="Yorke J.A."/>
        </authorList>
    </citation>
    <scope>NUCLEOTIDE SEQUENCE [LARGE SCALE GENOMIC DNA]</scope>
    <source>
        <strain evidence="2 3">TSC#14021-0224.01</strain>
    </source>
</reference>
<feature type="domain" description="F-box" evidence="1">
    <location>
        <begin position="9"/>
        <end position="45"/>
    </location>
</feature>
<dbReference type="Proteomes" id="UP000008711">
    <property type="component" value="Unassembled WGS sequence"/>
</dbReference>
<protein>
    <submittedName>
        <fullName evidence="2">GG17346</fullName>
    </submittedName>
</protein>
<dbReference type="OrthoDB" id="7862537at2759"/>
<dbReference type="PhylomeDB" id="B3P4L9"/>
<keyword evidence="3" id="KW-1185">Reference proteome</keyword>
<dbReference type="PROSITE" id="PS50181">
    <property type="entry name" value="FBOX"/>
    <property type="match status" value="1"/>
</dbReference>
<dbReference type="AlphaFoldDB" id="B3P4L9"/>
<dbReference type="KEGG" id="der:6552162"/>
<dbReference type="InterPro" id="IPR001810">
    <property type="entry name" value="F-box_dom"/>
</dbReference>
<evidence type="ECO:0000259" key="1">
    <source>
        <dbReference type="PROSITE" id="PS50181"/>
    </source>
</evidence>
<evidence type="ECO:0000313" key="3">
    <source>
        <dbReference type="Proteomes" id="UP000008711"/>
    </source>
</evidence>
<dbReference type="EMBL" id="CH954181">
    <property type="protein sequence ID" value="EDV49672.1"/>
    <property type="molecule type" value="Genomic_DNA"/>
</dbReference>
<proteinExistence type="predicted"/>
<organism evidence="2 3">
    <name type="scientific">Drosophila erecta</name>
    <name type="common">Fruit fly</name>
    <dbReference type="NCBI Taxonomy" id="7220"/>
    <lineage>
        <taxon>Eukaryota</taxon>
        <taxon>Metazoa</taxon>
        <taxon>Ecdysozoa</taxon>
        <taxon>Arthropoda</taxon>
        <taxon>Hexapoda</taxon>
        <taxon>Insecta</taxon>
        <taxon>Pterygota</taxon>
        <taxon>Neoptera</taxon>
        <taxon>Endopterygota</taxon>
        <taxon>Diptera</taxon>
        <taxon>Brachycera</taxon>
        <taxon>Muscomorpha</taxon>
        <taxon>Ephydroidea</taxon>
        <taxon>Drosophilidae</taxon>
        <taxon>Drosophila</taxon>
        <taxon>Sophophora</taxon>
    </lineage>
</organism>
<gene>
    <name evidence="2" type="primary">Dere\GG17346</name>
    <name evidence="2" type="ORF">Dere_GG17346</name>
</gene>
<dbReference type="OMA" id="GPHEMIR"/>